<dbReference type="CDD" id="cd01544">
    <property type="entry name" value="PBP1_GalR"/>
    <property type="match status" value="1"/>
</dbReference>
<comment type="caution">
    <text evidence="5">The sequence shown here is derived from an EMBL/GenBank/DDBJ whole genome shotgun (WGS) entry which is preliminary data.</text>
</comment>
<evidence type="ECO:0000259" key="4">
    <source>
        <dbReference type="PROSITE" id="PS50932"/>
    </source>
</evidence>
<dbReference type="PANTHER" id="PTHR30146:SF149">
    <property type="entry name" value="HTH-TYPE TRANSCRIPTIONAL REGULATOR EBGR"/>
    <property type="match status" value="1"/>
</dbReference>
<keyword evidence="3" id="KW-0804">Transcription</keyword>
<dbReference type="STRING" id="305900.GV64_07480"/>
<name>A0A081K8X6_9GAMM</name>
<evidence type="ECO:0000256" key="3">
    <source>
        <dbReference type="ARBA" id="ARBA00023163"/>
    </source>
</evidence>
<dbReference type="RefSeq" id="WP_020580806.1">
    <property type="nucleotide sequence ID" value="NZ_JOJP01000001.1"/>
</dbReference>
<proteinExistence type="predicted"/>
<dbReference type="Proteomes" id="UP000027997">
    <property type="component" value="Unassembled WGS sequence"/>
</dbReference>
<protein>
    <submittedName>
        <fullName evidence="5">Transcriptional regulator</fullName>
    </submittedName>
</protein>
<accession>A0A081K8X6</accession>
<dbReference type="GO" id="GO:0003700">
    <property type="term" value="F:DNA-binding transcription factor activity"/>
    <property type="evidence" value="ECO:0007669"/>
    <property type="project" value="TreeGrafter"/>
</dbReference>
<keyword evidence="6" id="KW-1185">Reference proteome</keyword>
<dbReference type="Gene3D" id="3.40.50.2300">
    <property type="match status" value="2"/>
</dbReference>
<dbReference type="PANTHER" id="PTHR30146">
    <property type="entry name" value="LACI-RELATED TRANSCRIPTIONAL REPRESSOR"/>
    <property type="match status" value="1"/>
</dbReference>
<dbReference type="Gene3D" id="1.10.260.40">
    <property type="entry name" value="lambda repressor-like DNA-binding domains"/>
    <property type="match status" value="1"/>
</dbReference>
<dbReference type="InterPro" id="IPR028082">
    <property type="entry name" value="Peripla_BP_I"/>
</dbReference>
<dbReference type="PROSITE" id="PS00356">
    <property type="entry name" value="HTH_LACI_1"/>
    <property type="match status" value="1"/>
</dbReference>
<dbReference type="InterPro" id="IPR010982">
    <property type="entry name" value="Lambda_DNA-bd_dom_sf"/>
</dbReference>
<dbReference type="NCBIfam" id="NF007665">
    <property type="entry name" value="PRK10339.1"/>
    <property type="match status" value="1"/>
</dbReference>
<evidence type="ECO:0000256" key="2">
    <source>
        <dbReference type="ARBA" id="ARBA00023125"/>
    </source>
</evidence>
<sequence>MATLKEIAQQAGVSLSTVSRVLNDDPSISVKAETRHAIFEIAEKLQYRTTRSRKETPATSYQFLARFGYPEAVEINDPYYLSIRYGIELQCKKVNIQLTRQYDAFEQPVPDGIDGVILVGVRPENDSALKITGKKNTLPIVCVDYQHDEFDCVYTDLARICQHAIDYFMQQGHQRIGFIGGQDAGKTIDVRESAFLEYGRSRKVVNAGDIYRGDFSSASGYRLAKQMLEEEYPKAFLVASDSIAIGVLRALHESNIRIPEDLSMISINDIPTARFTFPPLSTFRLESELMGIQAVNLLSDQIRDERRIPLCMTIPATLKHRGTT</sequence>
<keyword evidence="1" id="KW-0805">Transcription regulation</keyword>
<keyword evidence="2" id="KW-0238">DNA-binding</keyword>
<dbReference type="SUPFAM" id="SSF53822">
    <property type="entry name" value="Periplasmic binding protein-like I"/>
    <property type="match status" value="1"/>
</dbReference>
<dbReference type="SMART" id="SM00354">
    <property type="entry name" value="HTH_LACI"/>
    <property type="match status" value="1"/>
</dbReference>
<evidence type="ECO:0000313" key="6">
    <source>
        <dbReference type="Proteomes" id="UP000027997"/>
    </source>
</evidence>
<organism evidence="5 6">
    <name type="scientific">Endozoicomonas elysicola</name>
    <dbReference type="NCBI Taxonomy" id="305900"/>
    <lineage>
        <taxon>Bacteria</taxon>
        <taxon>Pseudomonadati</taxon>
        <taxon>Pseudomonadota</taxon>
        <taxon>Gammaproteobacteria</taxon>
        <taxon>Oceanospirillales</taxon>
        <taxon>Endozoicomonadaceae</taxon>
        <taxon>Endozoicomonas</taxon>
    </lineage>
</organism>
<gene>
    <name evidence="5" type="ORF">GV64_07480</name>
</gene>
<dbReference type="EMBL" id="JOJP01000001">
    <property type="protein sequence ID" value="KEI70602.1"/>
    <property type="molecule type" value="Genomic_DNA"/>
</dbReference>
<dbReference type="Pfam" id="PF13377">
    <property type="entry name" value="Peripla_BP_3"/>
    <property type="match status" value="1"/>
</dbReference>
<evidence type="ECO:0000313" key="5">
    <source>
        <dbReference type="EMBL" id="KEI70602.1"/>
    </source>
</evidence>
<dbReference type="SUPFAM" id="SSF47413">
    <property type="entry name" value="lambda repressor-like DNA-binding domains"/>
    <property type="match status" value="1"/>
</dbReference>
<dbReference type="GO" id="GO:0000976">
    <property type="term" value="F:transcription cis-regulatory region binding"/>
    <property type="evidence" value="ECO:0007669"/>
    <property type="project" value="TreeGrafter"/>
</dbReference>
<dbReference type="AlphaFoldDB" id="A0A081K8X6"/>
<dbReference type="eggNOG" id="COG1609">
    <property type="taxonomic scope" value="Bacteria"/>
</dbReference>
<dbReference type="PRINTS" id="PR00036">
    <property type="entry name" value="HTHLACI"/>
</dbReference>
<evidence type="ECO:0000256" key="1">
    <source>
        <dbReference type="ARBA" id="ARBA00023015"/>
    </source>
</evidence>
<dbReference type="Pfam" id="PF00356">
    <property type="entry name" value="LacI"/>
    <property type="match status" value="1"/>
</dbReference>
<reference evidence="5 6" key="1">
    <citation type="submission" date="2014-06" db="EMBL/GenBank/DDBJ databases">
        <title>Whole Genome Sequences of Three Symbiotic Endozoicomonas Bacteria.</title>
        <authorList>
            <person name="Neave M.J."/>
            <person name="Apprill A."/>
            <person name="Voolstra C.R."/>
        </authorList>
    </citation>
    <scope>NUCLEOTIDE SEQUENCE [LARGE SCALE GENOMIC DNA]</scope>
    <source>
        <strain evidence="5 6">DSM 22380</strain>
    </source>
</reference>
<feature type="domain" description="HTH lacI-type" evidence="4">
    <location>
        <begin position="2"/>
        <end position="58"/>
    </location>
</feature>
<dbReference type="CDD" id="cd01392">
    <property type="entry name" value="HTH_LacI"/>
    <property type="match status" value="1"/>
</dbReference>
<dbReference type="PROSITE" id="PS50932">
    <property type="entry name" value="HTH_LACI_2"/>
    <property type="match status" value="1"/>
</dbReference>
<dbReference type="InterPro" id="IPR000843">
    <property type="entry name" value="HTH_LacI"/>
</dbReference>
<dbReference type="InterPro" id="IPR046335">
    <property type="entry name" value="LacI/GalR-like_sensor"/>
</dbReference>